<feature type="domain" description="NlpC/P60" evidence="6">
    <location>
        <begin position="148"/>
        <end position="259"/>
    </location>
</feature>
<dbReference type="EMBL" id="BAAAPN010000035">
    <property type="protein sequence ID" value="GAA1755997.1"/>
    <property type="molecule type" value="Genomic_DNA"/>
</dbReference>
<sequence length="259" mass="25609">MPKLASGRYSARARIAQNKSQNHSSTDAVVRAGAVLAATTALVSAMAATASAAPAAPVAPAAAPAAKTVAAAAPAVTAPKAAGPVLAKFGTIGVKAVAKPKPKPVVVPVAARTQTAASRTTTTRSTVPATSNAGGSTTDNPAPQAPPPPVSGGVLAIAASLSGIPYVYGGSTPAGFDCSGFTMYIFAKVGISLPRTAAGQQAATTRVSSPQPGDLVFFGYPAYHVGIYAGNGMMYDSPRTGLSSGLRAIWSSSVTYGRP</sequence>
<dbReference type="InterPro" id="IPR000064">
    <property type="entry name" value="NLP_P60_dom"/>
</dbReference>
<comment type="caution">
    <text evidence="7">The sequence shown here is derived from an EMBL/GenBank/DDBJ whole genome shotgun (WGS) entry which is preliminary data.</text>
</comment>
<proteinExistence type="inferred from homology"/>
<evidence type="ECO:0000256" key="1">
    <source>
        <dbReference type="ARBA" id="ARBA00007074"/>
    </source>
</evidence>
<dbReference type="PROSITE" id="PS51935">
    <property type="entry name" value="NLPC_P60"/>
    <property type="match status" value="1"/>
</dbReference>
<keyword evidence="3" id="KW-0378">Hydrolase</keyword>
<dbReference type="PANTHER" id="PTHR47053:SF1">
    <property type="entry name" value="MUREIN DD-ENDOPEPTIDASE MEPH-RELATED"/>
    <property type="match status" value="1"/>
</dbReference>
<dbReference type="RefSeq" id="WP_344064210.1">
    <property type="nucleotide sequence ID" value="NZ_BAAAPN010000035.1"/>
</dbReference>
<name>A0ABP4WJF0_9MICO</name>
<evidence type="ECO:0000256" key="4">
    <source>
        <dbReference type="ARBA" id="ARBA00022807"/>
    </source>
</evidence>
<dbReference type="InterPro" id="IPR038765">
    <property type="entry name" value="Papain-like_cys_pep_sf"/>
</dbReference>
<evidence type="ECO:0000256" key="3">
    <source>
        <dbReference type="ARBA" id="ARBA00022801"/>
    </source>
</evidence>
<reference evidence="8" key="1">
    <citation type="journal article" date="2019" name="Int. J. Syst. Evol. Microbiol.">
        <title>The Global Catalogue of Microorganisms (GCM) 10K type strain sequencing project: providing services to taxonomists for standard genome sequencing and annotation.</title>
        <authorList>
            <consortium name="The Broad Institute Genomics Platform"/>
            <consortium name="The Broad Institute Genome Sequencing Center for Infectious Disease"/>
            <person name="Wu L."/>
            <person name="Ma J."/>
        </authorList>
    </citation>
    <scope>NUCLEOTIDE SEQUENCE [LARGE SCALE GENOMIC DNA]</scope>
    <source>
        <strain evidence="8">JCM 15591</strain>
    </source>
</reference>
<feature type="region of interest" description="Disordered" evidence="5">
    <location>
        <begin position="113"/>
        <end position="149"/>
    </location>
</feature>
<protein>
    <recommendedName>
        <fullName evidence="6">NlpC/P60 domain-containing protein</fullName>
    </recommendedName>
</protein>
<dbReference type="Gene3D" id="3.90.1720.10">
    <property type="entry name" value="endopeptidase domain like (from Nostoc punctiforme)"/>
    <property type="match status" value="1"/>
</dbReference>
<gene>
    <name evidence="7" type="ORF">GCM10009810_14690</name>
</gene>
<keyword evidence="8" id="KW-1185">Reference proteome</keyword>
<comment type="similarity">
    <text evidence="1">Belongs to the peptidase C40 family.</text>
</comment>
<dbReference type="Pfam" id="PF00877">
    <property type="entry name" value="NLPC_P60"/>
    <property type="match status" value="1"/>
</dbReference>
<evidence type="ECO:0000313" key="7">
    <source>
        <dbReference type="EMBL" id="GAA1755997.1"/>
    </source>
</evidence>
<feature type="compositionally biased region" description="Low complexity" evidence="5">
    <location>
        <begin position="113"/>
        <end position="131"/>
    </location>
</feature>
<dbReference type="SUPFAM" id="SSF54001">
    <property type="entry name" value="Cysteine proteinases"/>
    <property type="match status" value="1"/>
</dbReference>
<accession>A0ABP4WJF0</accession>
<keyword evidence="4" id="KW-0788">Thiol protease</keyword>
<evidence type="ECO:0000256" key="2">
    <source>
        <dbReference type="ARBA" id="ARBA00022670"/>
    </source>
</evidence>
<evidence type="ECO:0000313" key="8">
    <source>
        <dbReference type="Proteomes" id="UP001501475"/>
    </source>
</evidence>
<organism evidence="7 8">
    <name type="scientific">Nostocoides vanveenii</name>
    <dbReference type="NCBI Taxonomy" id="330835"/>
    <lineage>
        <taxon>Bacteria</taxon>
        <taxon>Bacillati</taxon>
        <taxon>Actinomycetota</taxon>
        <taxon>Actinomycetes</taxon>
        <taxon>Micrococcales</taxon>
        <taxon>Intrasporangiaceae</taxon>
        <taxon>Nostocoides</taxon>
    </lineage>
</organism>
<dbReference type="Proteomes" id="UP001501475">
    <property type="component" value="Unassembled WGS sequence"/>
</dbReference>
<evidence type="ECO:0000259" key="6">
    <source>
        <dbReference type="PROSITE" id="PS51935"/>
    </source>
</evidence>
<dbReference type="InterPro" id="IPR051202">
    <property type="entry name" value="Peptidase_C40"/>
</dbReference>
<dbReference type="PANTHER" id="PTHR47053">
    <property type="entry name" value="MUREIN DD-ENDOPEPTIDASE MEPH-RELATED"/>
    <property type="match status" value="1"/>
</dbReference>
<keyword evidence="2" id="KW-0645">Protease</keyword>
<evidence type="ECO:0000256" key="5">
    <source>
        <dbReference type="SAM" id="MobiDB-lite"/>
    </source>
</evidence>